<reference evidence="2 4" key="1">
    <citation type="submission" date="2015-12" db="EMBL/GenBank/DDBJ databases">
        <title>Amycolatopsis regifaucium genome sequencing and assembly.</title>
        <authorList>
            <person name="Mayilraj S."/>
        </authorList>
    </citation>
    <scope>NUCLEOTIDE SEQUENCE [LARGE SCALE GENOMIC DNA]</scope>
    <source>
        <strain evidence="2 4">GY080</strain>
    </source>
</reference>
<dbReference type="RefSeq" id="WP_061990157.1">
    <property type="nucleotide sequence ID" value="NZ_FOPQ01000031.1"/>
</dbReference>
<comment type="caution">
    <text evidence="2">The sequence shown here is derived from an EMBL/GenBank/DDBJ whole genome shotgun (WGS) entry which is preliminary data.</text>
</comment>
<sequence>MNARHPAAPDVDRPLSANCGGNGLAELKQRPATGSGLAAGPAQEPRLPAIVVNLNGRIREATGRGRLGEVNGLRVSRDFADHKLAQMRGI</sequence>
<keyword evidence="5" id="KW-1185">Reference proteome</keyword>
<feature type="region of interest" description="Disordered" evidence="1">
    <location>
        <begin position="1"/>
        <end position="44"/>
    </location>
</feature>
<dbReference type="Proteomes" id="UP000076321">
    <property type="component" value="Unassembled WGS sequence"/>
</dbReference>
<accession>A0A154MJU1</accession>
<reference evidence="3 5" key="2">
    <citation type="submission" date="2016-11" db="EMBL/GenBank/DDBJ databases">
        <title>Genome sequencing of Amycolatopsis regifaucium.</title>
        <authorList>
            <person name="Mayilraj S."/>
            <person name="Kaur N."/>
        </authorList>
    </citation>
    <scope>NUCLEOTIDE SEQUENCE [LARGE SCALE GENOMIC DNA]</scope>
    <source>
        <strain evidence="3 5">GY080</strain>
    </source>
</reference>
<organism evidence="2 4">
    <name type="scientific">Amycolatopsis regifaucium</name>
    <dbReference type="NCBI Taxonomy" id="546365"/>
    <lineage>
        <taxon>Bacteria</taxon>
        <taxon>Bacillati</taxon>
        <taxon>Actinomycetota</taxon>
        <taxon>Actinomycetes</taxon>
        <taxon>Pseudonocardiales</taxon>
        <taxon>Pseudonocardiaceae</taxon>
        <taxon>Amycolatopsis</taxon>
    </lineage>
</organism>
<evidence type="ECO:0000256" key="1">
    <source>
        <dbReference type="SAM" id="MobiDB-lite"/>
    </source>
</evidence>
<dbReference type="Proteomes" id="UP000186883">
    <property type="component" value="Unassembled WGS sequence"/>
</dbReference>
<name>A0A154MJU1_9PSEU</name>
<evidence type="ECO:0000313" key="4">
    <source>
        <dbReference type="Proteomes" id="UP000076321"/>
    </source>
</evidence>
<evidence type="ECO:0000313" key="5">
    <source>
        <dbReference type="Proteomes" id="UP000186883"/>
    </source>
</evidence>
<evidence type="ECO:0000313" key="2">
    <source>
        <dbReference type="EMBL" id="KZB84313.1"/>
    </source>
</evidence>
<dbReference type="EMBL" id="LQCI01000015">
    <property type="protein sequence ID" value="KZB84313.1"/>
    <property type="molecule type" value="Genomic_DNA"/>
</dbReference>
<dbReference type="AlphaFoldDB" id="A0A154MJU1"/>
<proteinExistence type="predicted"/>
<gene>
    <name evidence="3" type="ORF">ATP06_0236950</name>
    <name evidence="2" type="ORF">AVL48_33550</name>
</gene>
<protein>
    <submittedName>
        <fullName evidence="2">Uncharacterized protein</fullName>
    </submittedName>
</protein>
<evidence type="ECO:0000313" key="3">
    <source>
        <dbReference type="EMBL" id="OKA03294.1"/>
    </source>
</evidence>
<dbReference type="EMBL" id="LOBU02000036">
    <property type="protein sequence ID" value="OKA03294.1"/>
    <property type="molecule type" value="Genomic_DNA"/>
</dbReference>